<keyword evidence="3" id="KW-1185">Reference proteome</keyword>
<feature type="region of interest" description="Disordered" evidence="1">
    <location>
        <begin position="67"/>
        <end position="141"/>
    </location>
</feature>
<gene>
    <name evidence="2" type="ORF">ACFP1Z_22230</name>
</gene>
<reference evidence="3" key="1">
    <citation type="journal article" date="2019" name="Int. J. Syst. Evol. Microbiol.">
        <title>The Global Catalogue of Microorganisms (GCM) 10K type strain sequencing project: providing services to taxonomists for standard genome sequencing and annotation.</title>
        <authorList>
            <consortium name="The Broad Institute Genomics Platform"/>
            <consortium name="The Broad Institute Genome Sequencing Center for Infectious Disease"/>
            <person name="Wu L."/>
            <person name="Ma J."/>
        </authorList>
    </citation>
    <scope>NUCLEOTIDE SEQUENCE [LARGE SCALE GENOMIC DNA]</scope>
    <source>
        <strain evidence="3">CGMCC 4.7304</strain>
    </source>
</reference>
<name>A0ABW0Z517_9ACTN</name>
<evidence type="ECO:0000313" key="2">
    <source>
        <dbReference type="EMBL" id="MFC5722888.1"/>
    </source>
</evidence>
<proteinExistence type="predicted"/>
<protein>
    <submittedName>
        <fullName evidence="2">SH3 domain-containing protein</fullName>
    </submittedName>
</protein>
<comment type="caution">
    <text evidence="2">The sequence shown here is derived from an EMBL/GenBank/DDBJ whole genome shotgun (WGS) entry which is preliminary data.</text>
</comment>
<organism evidence="2 3">
    <name type="scientific">Streptomyces gamaensis</name>
    <dbReference type="NCBI Taxonomy" id="1763542"/>
    <lineage>
        <taxon>Bacteria</taxon>
        <taxon>Bacillati</taxon>
        <taxon>Actinomycetota</taxon>
        <taxon>Actinomycetes</taxon>
        <taxon>Kitasatosporales</taxon>
        <taxon>Streptomycetaceae</taxon>
        <taxon>Streptomyces</taxon>
    </lineage>
</organism>
<dbReference type="RefSeq" id="WP_390318674.1">
    <property type="nucleotide sequence ID" value="NZ_JBHSPB010000014.1"/>
</dbReference>
<evidence type="ECO:0000313" key="3">
    <source>
        <dbReference type="Proteomes" id="UP001596083"/>
    </source>
</evidence>
<dbReference type="EMBL" id="JBHSPB010000014">
    <property type="protein sequence ID" value="MFC5722888.1"/>
    <property type="molecule type" value="Genomic_DNA"/>
</dbReference>
<evidence type="ECO:0000256" key="1">
    <source>
        <dbReference type="SAM" id="MobiDB-lite"/>
    </source>
</evidence>
<dbReference type="Proteomes" id="UP001596083">
    <property type="component" value="Unassembled WGS sequence"/>
</dbReference>
<feature type="compositionally biased region" description="Low complexity" evidence="1">
    <location>
        <begin position="76"/>
        <end position="113"/>
    </location>
</feature>
<accession>A0ABW0Z517</accession>
<dbReference type="Gene3D" id="2.30.30.40">
    <property type="entry name" value="SH3 Domains"/>
    <property type="match status" value="1"/>
</dbReference>
<sequence length="141" mass="15593">MVSTSGVNERTYPSTDASVRGVLARGQRIGLRCKVRAQNIGPHDTWYLLRDRTTWVSAAHVSPTGAVPLCREVSRPAPEQQQGVQQPQQQNAQPRQQQSTQPRQQNMRPRQQQGAQPHMRSAESQPDGAQPHMGSEAPPEG</sequence>